<proteinExistence type="predicted"/>
<dbReference type="AlphaFoldDB" id="A0A6N7C050"/>
<evidence type="ECO:0000313" key="3">
    <source>
        <dbReference type="Proteomes" id="UP000471465"/>
    </source>
</evidence>
<keyword evidence="1" id="KW-1133">Transmembrane helix</keyword>
<keyword evidence="1" id="KW-0812">Transmembrane</keyword>
<evidence type="ECO:0000313" key="2">
    <source>
        <dbReference type="EMBL" id="KAF0570028.1"/>
    </source>
</evidence>
<keyword evidence="1" id="KW-0472">Membrane</keyword>
<comment type="caution">
    <text evidence="2">The sequence shown here is derived from an EMBL/GenBank/DDBJ whole genome shotgun (WGS) entry which is preliminary data.</text>
</comment>
<reference evidence="2 3" key="1">
    <citation type="submission" date="2019-09" db="EMBL/GenBank/DDBJ databases">
        <title>Draft genome sequence of Psychrobacter nivimaris LAMA 639, in search for biotechnological relevant genes.</title>
        <authorList>
            <person name="Lima A.O.S."/>
            <person name="Staloch B.E.K."/>
            <person name="Freitas R.C."/>
            <person name="Niero H."/>
            <person name="Silva M.A.C."/>
        </authorList>
    </citation>
    <scope>NUCLEOTIDE SEQUENCE [LARGE SCALE GENOMIC DNA]</scope>
    <source>
        <strain evidence="2 3">LAMA 639</strain>
    </source>
</reference>
<name>A0A6N7C050_9GAMM</name>
<sequence length="37" mass="4375">MGSETDNNNENANLLIIAYQYFSYLVLTVSTYHKKYR</sequence>
<evidence type="ECO:0000256" key="1">
    <source>
        <dbReference type="SAM" id="Phobius"/>
    </source>
</evidence>
<organism evidence="2 3">
    <name type="scientific">Psychrobacter nivimaris</name>
    <dbReference type="NCBI Taxonomy" id="281738"/>
    <lineage>
        <taxon>Bacteria</taxon>
        <taxon>Pseudomonadati</taxon>
        <taxon>Pseudomonadota</taxon>
        <taxon>Gammaproteobacteria</taxon>
        <taxon>Moraxellales</taxon>
        <taxon>Moraxellaceae</taxon>
        <taxon>Psychrobacter</taxon>
    </lineage>
</organism>
<keyword evidence="3" id="KW-1185">Reference proteome</keyword>
<dbReference type="Proteomes" id="UP000471465">
    <property type="component" value="Unassembled WGS sequence"/>
</dbReference>
<protein>
    <submittedName>
        <fullName evidence="2">Uncharacterized protein</fullName>
    </submittedName>
</protein>
<feature type="transmembrane region" description="Helical" evidence="1">
    <location>
        <begin position="12"/>
        <end position="32"/>
    </location>
</feature>
<dbReference type="EMBL" id="VZIZ01000003">
    <property type="protein sequence ID" value="KAF0570028.1"/>
    <property type="molecule type" value="Genomic_DNA"/>
</dbReference>
<accession>A0A6N7C050</accession>
<gene>
    <name evidence="2" type="ORF">FQV37_1568</name>
</gene>